<dbReference type="AlphaFoldDB" id="A0A1V1NVV6"/>
<dbReference type="GO" id="GO:0030246">
    <property type="term" value="F:carbohydrate binding"/>
    <property type="evidence" value="ECO:0007669"/>
    <property type="project" value="InterPro"/>
</dbReference>
<dbReference type="GO" id="GO:0000272">
    <property type="term" value="P:polysaccharide catabolic process"/>
    <property type="evidence" value="ECO:0007669"/>
    <property type="project" value="InterPro"/>
</dbReference>
<reference evidence="3" key="1">
    <citation type="submission" date="2012-11" db="EMBL/GenBank/DDBJ databases">
        <authorList>
            <person name="Lucero-Rivera Y.E."/>
            <person name="Tovar-Ramirez D."/>
        </authorList>
    </citation>
    <scope>NUCLEOTIDE SEQUENCE [LARGE SCALE GENOMIC DNA]</scope>
    <source>
        <strain evidence="3">Araruama</strain>
    </source>
</reference>
<dbReference type="InterPro" id="IPR002102">
    <property type="entry name" value="Cohesin_dom"/>
</dbReference>
<comment type="caution">
    <text evidence="2">The sequence shown here is derived from an EMBL/GenBank/DDBJ whole genome shotgun (WGS) entry which is preliminary data.</text>
</comment>
<evidence type="ECO:0000313" key="3">
    <source>
        <dbReference type="Proteomes" id="UP000189670"/>
    </source>
</evidence>
<dbReference type="Gene3D" id="2.60.40.680">
    <property type="match status" value="1"/>
</dbReference>
<evidence type="ECO:0000259" key="1">
    <source>
        <dbReference type="Pfam" id="PF00963"/>
    </source>
</evidence>
<dbReference type="CDD" id="cd08547">
    <property type="entry name" value="Type_II_cohesin"/>
    <property type="match status" value="1"/>
</dbReference>
<evidence type="ECO:0000313" key="2">
    <source>
        <dbReference type="EMBL" id="ETR66626.1"/>
    </source>
</evidence>
<name>A0A1V1NVV6_9BACT</name>
<feature type="domain" description="Cohesin" evidence="1">
    <location>
        <begin position="71"/>
        <end position="159"/>
    </location>
</feature>
<dbReference type="EMBL" id="ATBP01001856">
    <property type="protein sequence ID" value="ETR66626.1"/>
    <property type="molecule type" value="Genomic_DNA"/>
</dbReference>
<protein>
    <recommendedName>
        <fullName evidence="1">Cohesin domain-containing protein</fullName>
    </recommendedName>
</protein>
<dbReference type="Proteomes" id="UP000189670">
    <property type="component" value="Unassembled WGS sequence"/>
</dbReference>
<proteinExistence type="predicted"/>
<gene>
    <name evidence="2" type="ORF">OMM_12554</name>
</gene>
<dbReference type="SUPFAM" id="SSF49384">
    <property type="entry name" value="Carbohydrate-binding domain"/>
    <property type="match status" value="1"/>
</dbReference>
<dbReference type="InterPro" id="IPR008965">
    <property type="entry name" value="CBM2/CBM3_carb-bd_dom_sf"/>
</dbReference>
<accession>A0A1V1NVV6</accession>
<sequence>MGFTTDQINACEPDMPIIYSNKREYAPLELNMEDQDFYAVRLGDVNSSWTKAQSRSLSRKSERSNDFSDLPEIQVAPGDIFSVPIVLTDDQSINSALISVSFDSDIVQTQEGSIENGFLSDFQLEQEIGVADISAFIIYGSQAVQGSGKLIDLRFKAIGKNNAPLSH</sequence>
<organism evidence="2 3">
    <name type="scientific">Candidatus Magnetoglobus multicellularis str. Araruama</name>
    <dbReference type="NCBI Taxonomy" id="890399"/>
    <lineage>
        <taxon>Bacteria</taxon>
        <taxon>Pseudomonadati</taxon>
        <taxon>Thermodesulfobacteriota</taxon>
        <taxon>Desulfobacteria</taxon>
        <taxon>Desulfobacterales</taxon>
        <taxon>Desulfobacteraceae</taxon>
        <taxon>Candidatus Magnetoglobus</taxon>
    </lineage>
</organism>
<dbReference type="Pfam" id="PF00963">
    <property type="entry name" value="Cohesin"/>
    <property type="match status" value="1"/>
</dbReference>